<dbReference type="SUPFAM" id="SSF53448">
    <property type="entry name" value="Nucleotide-diphospho-sugar transferases"/>
    <property type="match status" value="1"/>
</dbReference>
<protein>
    <recommendedName>
        <fullName evidence="3">Acylneuraminate cytidylyltransferase</fullName>
    </recommendedName>
</protein>
<accession>A0A480AIA1</accession>
<proteinExistence type="predicted"/>
<dbReference type="InterPro" id="IPR029044">
    <property type="entry name" value="Nucleotide-diphossugar_trans"/>
</dbReference>
<evidence type="ECO:0008006" key="3">
    <source>
        <dbReference type="Google" id="ProtNLM"/>
    </source>
</evidence>
<dbReference type="InterPro" id="IPR003329">
    <property type="entry name" value="Cytidylyl_trans"/>
</dbReference>
<dbReference type="PANTHER" id="PTHR21485:SF6">
    <property type="entry name" value="N-ACYLNEURAMINATE CYTIDYLYLTRANSFERASE-RELATED"/>
    <property type="match status" value="1"/>
</dbReference>
<dbReference type="Pfam" id="PF02348">
    <property type="entry name" value="CTP_transf_3"/>
    <property type="match status" value="1"/>
</dbReference>
<dbReference type="Proteomes" id="UP000299367">
    <property type="component" value="Unassembled WGS sequence"/>
</dbReference>
<comment type="caution">
    <text evidence="1">The sequence shown here is derived from an EMBL/GenBank/DDBJ whole genome shotgun (WGS) entry which is preliminary data.</text>
</comment>
<evidence type="ECO:0000313" key="1">
    <source>
        <dbReference type="EMBL" id="GCL41804.1"/>
    </source>
</evidence>
<reference evidence="2" key="1">
    <citation type="submission" date="2019-02" db="EMBL/GenBank/DDBJ databases">
        <title>Draft genome sequence of Dolichospermum planctonicum NIES-80.</title>
        <authorList>
            <person name="Yamaguchi H."/>
            <person name="Suzuki S."/>
            <person name="Kawachi M."/>
        </authorList>
    </citation>
    <scope>NUCLEOTIDE SEQUENCE [LARGE SCALE GENOMIC DNA]</scope>
    <source>
        <strain evidence="2">NIES-80</strain>
    </source>
</reference>
<dbReference type="Gene3D" id="3.90.550.10">
    <property type="entry name" value="Spore Coat Polysaccharide Biosynthesis Protein SpsA, Chain A"/>
    <property type="match status" value="1"/>
</dbReference>
<name>A0A480AIA1_9CYAN</name>
<dbReference type="CDD" id="cd02513">
    <property type="entry name" value="CMP-NeuAc_Synthase"/>
    <property type="match status" value="1"/>
</dbReference>
<sequence>MSKTLKIVALLPMKANSERVKGKNFKFLHKKPLFQWILDSLTAIPEISKVVINTDARAILASHQLVDSEKVQIRDRKPEICGDFVSMNLVIGDDIANVPADVYLMTHTTNPLLSSATIQKALQRFLDARENGSADSLFTVNRFQTRFYREDGTAINHDPNNLIRTQDLEPWYEENSNLYIFTAESFAATGARIGKKPILFETPRLESIDIDDQTDWYLAESVAQFMEFQTIETA</sequence>
<dbReference type="GO" id="GO:0008781">
    <property type="term" value="F:N-acylneuraminate cytidylyltransferase activity"/>
    <property type="evidence" value="ECO:0007669"/>
    <property type="project" value="TreeGrafter"/>
</dbReference>
<dbReference type="InterPro" id="IPR050793">
    <property type="entry name" value="CMP-NeuNAc_synthase"/>
</dbReference>
<organism evidence="1 2">
    <name type="scientific">Dolichospermum planctonicum</name>
    <dbReference type="NCBI Taxonomy" id="136072"/>
    <lineage>
        <taxon>Bacteria</taxon>
        <taxon>Bacillati</taxon>
        <taxon>Cyanobacteriota</taxon>
        <taxon>Cyanophyceae</taxon>
        <taxon>Nostocales</taxon>
        <taxon>Aphanizomenonaceae</taxon>
        <taxon>Dolichospermum</taxon>
    </lineage>
</organism>
<dbReference type="AlphaFoldDB" id="A0A480AIA1"/>
<dbReference type="EMBL" id="BJCF01000012">
    <property type="protein sequence ID" value="GCL41804.1"/>
    <property type="molecule type" value="Genomic_DNA"/>
</dbReference>
<dbReference type="PANTHER" id="PTHR21485">
    <property type="entry name" value="HAD SUPERFAMILY MEMBERS CMAS AND KDSC"/>
    <property type="match status" value="1"/>
</dbReference>
<dbReference type="RefSeq" id="WP_201275439.1">
    <property type="nucleotide sequence ID" value="NZ_BJCF01000012.1"/>
</dbReference>
<evidence type="ECO:0000313" key="2">
    <source>
        <dbReference type="Proteomes" id="UP000299367"/>
    </source>
</evidence>
<gene>
    <name evidence="1" type="ORF">NIES80_15010</name>
</gene>